<dbReference type="PROSITE" id="PS51318">
    <property type="entry name" value="TAT"/>
    <property type="match status" value="1"/>
</dbReference>
<dbReference type="PANTHER" id="PTHR43684:SF1">
    <property type="entry name" value="ENOYL-COA DELTA ISOMERASE 2"/>
    <property type="match status" value="1"/>
</dbReference>
<dbReference type="InterPro" id="IPR006311">
    <property type="entry name" value="TAT_signal"/>
</dbReference>
<dbReference type="EMBL" id="JAWLKA010000001">
    <property type="protein sequence ID" value="MDV6279179.1"/>
    <property type="molecule type" value="Genomic_DNA"/>
</dbReference>
<evidence type="ECO:0000256" key="2">
    <source>
        <dbReference type="ARBA" id="ARBA00023140"/>
    </source>
</evidence>
<dbReference type="InterPro" id="IPR029045">
    <property type="entry name" value="ClpP/crotonase-like_dom_sf"/>
</dbReference>
<gene>
    <name evidence="4" type="ORF">R3Q59_01440</name>
</gene>
<reference evidence="4 5" key="1">
    <citation type="submission" date="2023-10" db="EMBL/GenBank/DDBJ databases">
        <title>Development of a sustainable strategy for remediation of hydrocarbon-contaminated territories based on the waste exchange concept.</title>
        <authorList>
            <person name="Krivoruchko A."/>
        </authorList>
    </citation>
    <scope>NUCLEOTIDE SEQUENCE [LARGE SCALE GENOMIC DNA]</scope>
    <source>
        <strain evidence="4 5">IEGM 60</strain>
    </source>
</reference>
<organism evidence="4 5">
    <name type="scientific">Rhodococcus jostii</name>
    <dbReference type="NCBI Taxonomy" id="132919"/>
    <lineage>
        <taxon>Bacteria</taxon>
        <taxon>Bacillati</taxon>
        <taxon>Actinomycetota</taxon>
        <taxon>Actinomycetes</taxon>
        <taxon>Mycobacteriales</taxon>
        <taxon>Nocardiaceae</taxon>
        <taxon>Rhodococcus</taxon>
    </lineage>
</organism>
<dbReference type="CDD" id="cd06558">
    <property type="entry name" value="crotonase-like"/>
    <property type="match status" value="1"/>
</dbReference>
<dbReference type="SUPFAM" id="SSF52096">
    <property type="entry name" value="ClpP/crotonase"/>
    <property type="match status" value="1"/>
</dbReference>
<evidence type="ECO:0000256" key="1">
    <source>
        <dbReference type="ARBA" id="ARBA00004275"/>
    </source>
</evidence>
<dbReference type="InterPro" id="IPR001753">
    <property type="entry name" value="Enoyl-CoA_hydra/iso"/>
</dbReference>
<keyword evidence="3" id="KW-0413">Isomerase</keyword>
<dbReference type="Proteomes" id="UP001185737">
    <property type="component" value="Unassembled WGS sequence"/>
</dbReference>
<evidence type="ECO:0000256" key="3">
    <source>
        <dbReference type="ARBA" id="ARBA00023235"/>
    </source>
</evidence>
<dbReference type="InterPro" id="IPR051053">
    <property type="entry name" value="ECH/Chromodomain_protein"/>
</dbReference>
<proteinExistence type="predicted"/>
<dbReference type="Pfam" id="PF00378">
    <property type="entry name" value="ECH_1"/>
    <property type="match status" value="1"/>
</dbReference>
<name>A0ABU4C6T2_RHOJO</name>
<comment type="caution">
    <text evidence="4">The sequence shown here is derived from an EMBL/GenBank/DDBJ whole genome shotgun (WGS) entry which is preliminary data.</text>
</comment>
<accession>A0ABU4C6T2</accession>
<dbReference type="PANTHER" id="PTHR43684">
    <property type="match status" value="1"/>
</dbReference>
<protein>
    <submittedName>
        <fullName evidence="4">Enoyl-CoA hydratase-related protein</fullName>
    </submittedName>
</protein>
<comment type="subcellular location">
    <subcellularLocation>
        <location evidence="1">Peroxisome</location>
    </subcellularLocation>
</comment>
<dbReference type="Gene3D" id="3.90.226.10">
    <property type="entry name" value="2-enoyl-CoA Hydratase, Chain A, domain 1"/>
    <property type="match status" value="1"/>
</dbReference>
<evidence type="ECO:0000313" key="4">
    <source>
        <dbReference type="EMBL" id="MDV6279179.1"/>
    </source>
</evidence>
<evidence type="ECO:0000313" key="5">
    <source>
        <dbReference type="Proteomes" id="UP001185737"/>
    </source>
</evidence>
<dbReference type="RefSeq" id="WP_317567352.1">
    <property type="nucleotide sequence ID" value="NZ_JAWLKA010000001.1"/>
</dbReference>
<keyword evidence="2" id="KW-0576">Peroxisome</keyword>
<keyword evidence="5" id="KW-1185">Reference proteome</keyword>
<sequence length="262" mass="27546">MTSPQTTSSPRTTPATDHASLRIEDVRNGVRVMTIDRPSRRNALDHATYVALATAIADADLDPQVRAIVLTGAGGNFTSGNDIDDFRRVPQPDPRGGTLLFGALIDARKPIIAAVEGFAVGIGATMLLHCDLAFAGAGARFRLPFTALGLSPEGASTYLLPRLAGDKRAAELLLLGEMFGADEAAEAGLINRVVESGTALAEAQDRAADLAVLPAGSIEATKALLRGHRPVRDALANEYAVFNERLVSDDAKAAFARFTAKT</sequence>